<dbReference type="PANTHER" id="PTHR46558">
    <property type="entry name" value="TRACRIPTIONAL REGULATORY PROTEIN-RELATED-RELATED"/>
    <property type="match status" value="1"/>
</dbReference>
<dbReference type="Proteomes" id="UP001308656">
    <property type="component" value="Unassembled WGS sequence"/>
</dbReference>
<proteinExistence type="predicted"/>
<protein>
    <submittedName>
        <fullName evidence="3">Helix-turn-helix transcriptional regulator</fullName>
    </submittedName>
</protein>
<dbReference type="InterPro" id="IPR001387">
    <property type="entry name" value="Cro/C1-type_HTH"/>
</dbReference>
<evidence type="ECO:0000313" key="4">
    <source>
        <dbReference type="Proteomes" id="UP001308656"/>
    </source>
</evidence>
<dbReference type="PANTHER" id="PTHR46558:SF11">
    <property type="entry name" value="HTH-TYPE TRANSCRIPTIONAL REGULATOR XRE"/>
    <property type="match status" value="1"/>
</dbReference>
<dbReference type="EMBL" id="JAYKTO010000002">
    <property type="protein sequence ID" value="MEB3520613.1"/>
    <property type="molecule type" value="Genomic_DNA"/>
</dbReference>
<evidence type="ECO:0000259" key="2">
    <source>
        <dbReference type="PROSITE" id="PS50943"/>
    </source>
</evidence>
<name>A0ABU6B9T1_9STRE</name>
<dbReference type="PROSITE" id="PS50943">
    <property type="entry name" value="HTH_CROC1"/>
    <property type="match status" value="1"/>
</dbReference>
<keyword evidence="4" id="KW-1185">Reference proteome</keyword>
<dbReference type="SUPFAM" id="SSF47413">
    <property type="entry name" value="lambda repressor-like DNA-binding domains"/>
    <property type="match status" value="1"/>
</dbReference>
<dbReference type="SMART" id="SM00530">
    <property type="entry name" value="HTH_XRE"/>
    <property type="match status" value="1"/>
</dbReference>
<organism evidence="3 4">
    <name type="scientific">Streptococcus gingivalis</name>
    <dbReference type="NCBI Taxonomy" id="3111861"/>
    <lineage>
        <taxon>Bacteria</taxon>
        <taxon>Bacillati</taxon>
        <taxon>Bacillota</taxon>
        <taxon>Bacilli</taxon>
        <taxon>Lactobacillales</taxon>
        <taxon>Streptococcaceae</taxon>
        <taxon>Streptococcus</taxon>
    </lineage>
</organism>
<evidence type="ECO:0000256" key="1">
    <source>
        <dbReference type="ARBA" id="ARBA00023125"/>
    </source>
</evidence>
<keyword evidence="1" id="KW-0238">DNA-binding</keyword>
<dbReference type="CDD" id="cd00093">
    <property type="entry name" value="HTH_XRE"/>
    <property type="match status" value="1"/>
</dbReference>
<reference evidence="3 4" key="1">
    <citation type="submission" date="2024-01" db="EMBL/GenBank/DDBJ databases">
        <title>Description of Streptococcus dentalis sp. nov., Streptococcus gingivalis sp. nov., Streptococcus lingualis sp. nov. isolated from human oral cavity.</title>
        <authorList>
            <person name="Choi Y.S."/>
            <person name="Goo B.J."/>
            <person name="Bae J.W."/>
        </authorList>
    </citation>
    <scope>NUCLEOTIDE SEQUENCE [LARGE SCALE GENOMIC DNA]</scope>
    <source>
        <strain evidence="3 4">S2</strain>
    </source>
</reference>
<dbReference type="Gene3D" id="1.10.260.40">
    <property type="entry name" value="lambda repressor-like DNA-binding domains"/>
    <property type="match status" value="1"/>
</dbReference>
<evidence type="ECO:0000313" key="3">
    <source>
        <dbReference type="EMBL" id="MEB3520613.1"/>
    </source>
</evidence>
<comment type="caution">
    <text evidence="3">The sequence shown here is derived from an EMBL/GenBank/DDBJ whole genome shotgun (WGS) entry which is preliminary data.</text>
</comment>
<dbReference type="InterPro" id="IPR010982">
    <property type="entry name" value="Lambda_DNA-bd_dom_sf"/>
</dbReference>
<gene>
    <name evidence="3" type="ORF">SM122_08650</name>
</gene>
<dbReference type="Pfam" id="PF01381">
    <property type="entry name" value="HTH_3"/>
    <property type="match status" value="1"/>
</dbReference>
<feature type="domain" description="HTH cro/C1-type" evidence="2">
    <location>
        <begin position="4"/>
        <end position="58"/>
    </location>
</feature>
<sequence>MNRIKELRKQRKLSQRALSEQIGVNIRTVQRWERGEGAMKPPTAEGVANFFGVGVGYLLGYSQKPDIPEKEDLQLSKRQYYMLKLISIKACLLREQEEISAQDLSDIKKEARCLYEDLVWMQFEAEEREGE</sequence>
<dbReference type="RefSeq" id="WP_324738224.1">
    <property type="nucleotide sequence ID" value="NZ_JAYKTO010000002.1"/>
</dbReference>
<accession>A0ABU6B9T1</accession>